<evidence type="ECO:0000313" key="3">
    <source>
        <dbReference type="Proteomes" id="UP001589776"/>
    </source>
</evidence>
<accession>A0ABV6DG23</accession>
<organism evidence="2 3">
    <name type="scientific">Paenibacillus chartarius</name>
    <dbReference type="NCBI Taxonomy" id="747481"/>
    <lineage>
        <taxon>Bacteria</taxon>
        <taxon>Bacillati</taxon>
        <taxon>Bacillota</taxon>
        <taxon>Bacilli</taxon>
        <taxon>Bacillales</taxon>
        <taxon>Paenibacillaceae</taxon>
        <taxon>Paenibacillus</taxon>
    </lineage>
</organism>
<keyword evidence="1" id="KW-1133">Transmembrane helix</keyword>
<keyword evidence="3" id="KW-1185">Reference proteome</keyword>
<evidence type="ECO:0000256" key="1">
    <source>
        <dbReference type="SAM" id="Phobius"/>
    </source>
</evidence>
<gene>
    <name evidence="2" type="ORF">ACFFK0_03620</name>
</gene>
<comment type="caution">
    <text evidence="2">The sequence shown here is derived from an EMBL/GenBank/DDBJ whole genome shotgun (WGS) entry which is preliminary data.</text>
</comment>
<dbReference type="EMBL" id="JBHLWN010000020">
    <property type="protein sequence ID" value="MFC0211547.1"/>
    <property type="molecule type" value="Genomic_DNA"/>
</dbReference>
<proteinExistence type="predicted"/>
<keyword evidence="1" id="KW-0472">Membrane</keyword>
<dbReference type="Proteomes" id="UP001589776">
    <property type="component" value="Unassembled WGS sequence"/>
</dbReference>
<protein>
    <submittedName>
        <fullName evidence="2">Uncharacterized protein</fullName>
    </submittedName>
</protein>
<reference evidence="2 3" key="1">
    <citation type="submission" date="2024-09" db="EMBL/GenBank/DDBJ databases">
        <authorList>
            <person name="Sun Q."/>
            <person name="Mori K."/>
        </authorList>
    </citation>
    <scope>NUCLEOTIDE SEQUENCE [LARGE SCALE GENOMIC DNA]</scope>
    <source>
        <strain evidence="2 3">CCM 7759</strain>
    </source>
</reference>
<keyword evidence="1" id="KW-0812">Transmembrane</keyword>
<name>A0ABV6DG23_9BACL</name>
<feature type="transmembrane region" description="Helical" evidence="1">
    <location>
        <begin position="69"/>
        <end position="85"/>
    </location>
</feature>
<sequence>MRIVKHPQLRIIMLCILTLALAFTVCSPATDSDLLVNPEQTNPLYVLHGFVHAVIAVHSSSSSMKLVPIPKPLALYALIILMHIYRSSRLRIQSYPCVFLLLKQQLLLPIKFTSVFVNEALRSSKSS</sequence>
<evidence type="ECO:0000313" key="2">
    <source>
        <dbReference type="EMBL" id="MFC0211547.1"/>
    </source>
</evidence>
<dbReference type="RefSeq" id="WP_377468532.1">
    <property type="nucleotide sequence ID" value="NZ_JBHLWN010000020.1"/>
</dbReference>